<dbReference type="InterPro" id="IPR006135">
    <property type="entry name" value="T3SS_substrate_exporter"/>
</dbReference>
<dbReference type="PRINTS" id="PR00950">
    <property type="entry name" value="TYPE3IMSPROT"/>
</dbReference>
<name>A0ABZ3F4R5_9HELI</name>
<keyword evidence="16" id="KW-1185">Reference proteome</keyword>
<keyword evidence="15" id="KW-0969">Cilium</keyword>
<keyword evidence="8 13" id="KW-0653">Protein transport</keyword>
<evidence type="ECO:0000256" key="3">
    <source>
        <dbReference type="ARBA" id="ARBA00021622"/>
    </source>
</evidence>
<keyword evidence="11 13" id="KW-1006">Bacterial flagellum protein export</keyword>
<comment type="function">
    <text evidence="12 13">Required for formation of the rod structure in the basal body of the flagellar apparatus. Together with FliI and FliH, may constitute the export apparatus of flagellin.</text>
</comment>
<evidence type="ECO:0000256" key="4">
    <source>
        <dbReference type="ARBA" id="ARBA00022448"/>
    </source>
</evidence>
<evidence type="ECO:0000256" key="10">
    <source>
        <dbReference type="ARBA" id="ARBA00023136"/>
    </source>
</evidence>
<dbReference type="SUPFAM" id="SSF160544">
    <property type="entry name" value="EscU C-terminal domain-like"/>
    <property type="match status" value="1"/>
</dbReference>
<keyword evidence="9 13" id="KW-1133">Transmembrane helix</keyword>
<keyword evidence="15" id="KW-0282">Flagellum</keyword>
<dbReference type="Proteomes" id="UP001434737">
    <property type="component" value="Chromosome"/>
</dbReference>
<dbReference type="Pfam" id="PF01312">
    <property type="entry name" value="Bac_export_2"/>
    <property type="match status" value="1"/>
</dbReference>
<keyword evidence="15" id="KW-0966">Cell projection</keyword>
<evidence type="ECO:0000256" key="2">
    <source>
        <dbReference type="ARBA" id="ARBA00010690"/>
    </source>
</evidence>
<feature type="transmembrane region" description="Helical" evidence="13">
    <location>
        <begin position="31"/>
        <end position="51"/>
    </location>
</feature>
<dbReference type="PANTHER" id="PTHR30531:SF12">
    <property type="entry name" value="FLAGELLAR BIOSYNTHETIC PROTEIN FLHB"/>
    <property type="match status" value="1"/>
</dbReference>
<evidence type="ECO:0000256" key="9">
    <source>
        <dbReference type="ARBA" id="ARBA00022989"/>
    </source>
</evidence>
<evidence type="ECO:0000313" key="15">
    <source>
        <dbReference type="EMBL" id="XAM17163.1"/>
    </source>
</evidence>
<evidence type="ECO:0000256" key="12">
    <source>
        <dbReference type="ARBA" id="ARBA00025078"/>
    </source>
</evidence>
<dbReference type="InterPro" id="IPR029025">
    <property type="entry name" value="T3SS_substrate_exporter_C"/>
</dbReference>
<organism evidence="15 16">
    <name type="scientific">Helicobacter mastomyrinus</name>
    <dbReference type="NCBI Taxonomy" id="287948"/>
    <lineage>
        <taxon>Bacteria</taxon>
        <taxon>Pseudomonadati</taxon>
        <taxon>Campylobacterota</taxon>
        <taxon>Epsilonproteobacteria</taxon>
        <taxon>Campylobacterales</taxon>
        <taxon>Helicobacteraceae</taxon>
        <taxon>Helicobacter</taxon>
    </lineage>
</organism>
<evidence type="ECO:0000256" key="7">
    <source>
        <dbReference type="ARBA" id="ARBA00022795"/>
    </source>
</evidence>
<reference evidence="15 16" key="1">
    <citation type="submission" date="2024-02" db="EMBL/GenBank/DDBJ databases">
        <title>Genome and pathogenicity analysis of Helicobacter mastomyrinus isolated from mice.</title>
        <authorList>
            <person name="Zhu L."/>
        </authorList>
    </citation>
    <scope>NUCLEOTIDE SEQUENCE [LARGE SCALE GENOMIC DNA]</scope>
    <source>
        <strain evidence="15 16">Hm-17</strain>
    </source>
</reference>
<evidence type="ECO:0000256" key="11">
    <source>
        <dbReference type="ARBA" id="ARBA00023225"/>
    </source>
</evidence>
<accession>A0ABZ3F4R5</accession>
<dbReference type="EMBL" id="CP145316">
    <property type="protein sequence ID" value="XAM17163.1"/>
    <property type="molecule type" value="Genomic_DNA"/>
</dbReference>
<feature type="transmembrane region" description="Helical" evidence="13">
    <location>
        <begin position="186"/>
        <end position="208"/>
    </location>
</feature>
<keyword evidence="7 13" id="KW-1005">Bacterial flagellum biogenesis</keyword>
<feature type="transmembrane region" description="Helical" evidence="13">
    <location>
        <begin position="87"/>
        <end position="113"/>
    </location>
</feature>
<keyword evidence="4 13" id="KW-0813">Transport</keyword>
<gene>
    <name evidence="13 15" type="primary">flhB</name>
    <name evidence="15" type="ORF">V3I05_05580</name>
</gene>
<protein>
    <recommendedName>
        <fullName evidence="3 13">Flagellar biosynthetic protein FlhB</fullName>
    </recommendedName>
</protein>
<dbReference type="NCBIfam" id="TIGR00328">
    <property type="entry name" value="flhB"/>
    <property type="match status" value="1"/>
</dbReference>
<feature type="region of interest" description="Disordered" evidence="14">
    <location>
        <begin position="1"/>
        <end position="21"/>
    </location>
</feature>
<evidence type="ECO:0000256" key="5">
    <source>
        <dbReference type="ARBA" id="ARBA00022475"/>
    </source>
</evidence>
<keyword evidence="5 13" id="KW-1003">Cell membrane</keyword>
<evidence type="ECO:0000313" key="16">
    <source>
        <dbReference type="Proteomes" id="UP001434737"/>
    </source>
</evidence>
<evidence type="ECO:0000256" key="6">
    <source>
        <dbReference type="ARBA" id="ARBA00022692"/>
    </source>
</evidence>
<keyword evidence="6 13" id="KW-0812">Transmembrane</keyword>
<dbReference type="PANTHER" id="PTHR30531">
    <property type="entry name" value="FLAGELLAR BIOSYNTHETIC PROTEIN FLHB"/>
    <property type="match status" value="1"/>
</dbReference>
<dbReference type="Gene3D" id="3.40.1690.10">
    <property type="entry name" value="secretion proteins EscU"/>
    <property type="match status" value="1"/>
</dbReference>
<evidence type="ECO:0000256" key="1">
    <source>
        <dbReference type="ARBA" id="ARBA00004651"/>
    </source>
</evidence>
<comment type="subcellular location">
    <subcellularLocation>
        <location evidence="1">Cell membrane</location>
        <topology evidence="1">Multi-pass membrane protein</topology>
    </subcellularLocation>
</comment>
<sequence length="374" mass="41948">MADDEEKTQAPSAHKIQKAREEGNVSKSPELAGFFVLLVGLGLMFLLIPFWVEGAQKIFVYVNTLIMLDVDRHLLENLMLSIVFEVFVMLAPIFIALMITGVLANIAQFGLLLSPKAIKPKLSKLNPISGIKNVISLKKMLDGFMITLKVFVAFIVGFTVFVSFFNELPSVSMSGLYSQILWFRQKALILIGVLLILFFVMATSDYLIKRYQYTKSLRMSIREVKDEYKQYEQSPEIKAKIRKMQQKLAQSRMMQEIPTASVVITNPTHYAVALRYGEEELKLGKAPVLVAKGIDELAIRIKSIAREYGIRIIENPPLARAIYRQLDLNQSIPPELFGAVVQVLGEVAYLDALEGKEGLSKILQAANDKASSRA</sequence>
<feature type="transmembrane region" description="Helical" evidence="13">
    <location>
        <begin position="146"/>
        <end position="166"/>
    </location>
</feature>
<dbReference type="RefSeq" id="WP_300447153.1">
    <property type="nucleotide sequence ID" value="NZ_CP145316.1"/>
</dbReference>
<evidence type="ECO:0000256" key="8">
    <source>
        <dbReference type="ARBA" id="ARBA00022927"/>
    </source>
</evidence>
<proteinExistence type="inferred from homology"/>
<evidence type="ECO:0000256" key="14">
    <source>
        <dbReference type="SAM" id="MobiDB-lite"/>
    </source>
</evidence>
<comment type="similarity">
    <text evidence="2 13">Belongs to the type III secretion exporter family.</text>
</comment>
<keyword evidence="10 13" id="KW-0472">Membrane</keyword>
<dbReference type="Gene3D" id="6.10.250.2080">
    <property type="match status" value="1"/>
</dbReference>
<evidence type="ECO:0000256" key="13">
    <source>
        <dbReference type="RuleBase" id="RU364091"/>
    </source>
</evidence>
<dbReference type="InterPro" id="IPR006136">
    <property type="entry name" value="FlhB"/>
</dbReference>